<sequence>MKRQKYLFYNIIIWLAIFTNHVLGQLWSQENLYGGPISCLAKDNSGNLYAGNYGGIVFGSKDNGETWEKLTDQLDYKWISSILFNPQGDIFVSATTGGGGVYKSMDNGLSWNILENGLKKGNYYYYIYSLAINQKGYLFAAGEGIFRSKDNGNSWKKITNGLTGQYQIYIRNIVINDQNQVFIINGYNGVYRSDNNGDSWEYLGFKGRDISCIGINSEGTVYVATNGLGNVYSSIDNGNSWEEFAVQINEYGFGSILITPNDDIILSSYYNSDSGNVFLYDNNNDLWKVLDKDFGNYRISSFCYNNEKLIASTFNKGIVGYNNALDIWEDLSYGIYAETIFEICQSSTLEMYAVGKGGVYCKEANYWKNISYNLKYNTSTSVSLNFKDNIYTSTSNGFYRLDSSRTYWKKISGISGIFFIDKNDYIYIEGSKNLYKSTDSGNSFHKLNSSPFSSFIRAIHIDNNGNIFIGTQDGYIYKSVNSGSSWNKLDYYFSRIDGIVSNFKADIFIVSSNAVFKITNVQNEIQKLRNIPYDTNTSNSITINDKGNLFVSFIDGLITSKDDGETWEDFSSGLSHRKVKSMFVDQNGYLWLGSDGNGLWKSGITTTLKDKNIKFEIGKNYPNPFNGKSIIPIKIYSPGNYNLQIFNLLGQKVNNLYSGFLDIGAYEFEWAGTSSNNSSISSGLYFYQLAGSNGLVKTGKAVYIK</sequence>
<dbReference type="Gene3D" id="2.130.10.10">
    <property type="entry name" value="YVTN repeat-like/Quinoprotein amine dehydrogenase"/>
    <property type="match status" value="2"/>
</dbReference>
<name>A0A7V4WU03_CALAY</name>
<dbReference type="InterPro" id="IPR052025">
    <property type="entry name" value="Xyloglucanase_GH74"/>
</dbReference>
<dbReference type="EMBL" id="DRQG01000032">
    <property type="protein sequence ID" value="HGY54799.1"/>
    <property type="molecule type" value="Genomic_DNA"/>
</dbReference>
<evidence type="ECO:0000256" key="1">
    <source>
        <dbReference type="SAM" id="Phobius"/>
    </source>
</evidence>
<dbReference type="Gene3D" id="2.60.40.4070">
    <property type="match status" value="1"/>
</dbReference>
<gene>
    <name evidence="2" type="ORF">ENK44_03770</name>
</gene>
<protein>
    <submittedName>
        <fullName evidence="2">T9SS type A sorting domain-containing protein</fullName>
    </submittedName>
</protein>
<dbReference type="CDD" id="cd15482">
    <property type="entry name" value="Sialidase_non-viral"/>
    <property type="match status" value="1"/>
</dbReference>
<keyword evidence="1" id="KW-0812">Transmembrane</keyword>
<feature type="transmembrane region" description="Helical" evidence="1">
    <location>
        <begin position="7"/>
        <end position="27"/>
    </location>
</feature>
<organism evidence="2">
    <name type="scientific">Caldithrix abyssi</name>
    <dbReference type="NCBI Taxonomy" id="187145"/>
    <lineage>
        <taxon>Bacteria</taxon>
        <taxon>Pseudomonadati</taxon>
        <taxon>Calditrichota</taxon>
        <taxon>Calditrichia</taxon>
        <taxon>Calditrichales</taxon>
        <taxon>Calditrichaceae</taxon>
        <taxon>Caldithrix</taxon>
    </lineage>
</organism>
<dbReference type="InterPro" id="IPR015943">
    <property type="entry name" value="WD40/YVTN_repeat-like_dom_sf"/>
</dbReference>
<keyword evidence="1" id="KW-1133">Transmembrane helix</keyword>
<dbReference type="GO" id="GO:0010411">
    <property type="term" value="P:xyloglucan metabolic process"/>
    <property type="evidence" value="ECO:0007669"/>
    <property type="project" value="TreeGrafter"/>
</dbReference>
<comment type="caution">
    <text evidence="2">The sequence shown here is derived from an EMBL/GenBank/DDBJ whole genome shotgun (WGS) entry which is preliminary data.</text>
</comment>
<evidence type="ECO:0000313" key="2">
    <source>
        <dbReference type="EMBL" id="HGY54799.1"/>
    </source>
</evidence>
<dbReference type="Proteomes" id="UP000885779">
    <property type="component" value="Unassembled WGS sequence"/>
</dbReference>
<dbReference type="AlphaFoldDB" id="A0A7V4WU03"/>
<keyword evidence="1" id="KW-0472">Membrane</keyword>
<dbReference type="InterPro" id="IPR026444">
    <property type="entry name" value="Secre_tail"/>
</dbReference>
<accession>A0A7V4WU03</accession>
<dbReference type="SUPFAM" id="SSF110296">
    <property type="entry name" value="Oligoxyloglucan reducing end-specific cellobiohydrolase"/>
    <property type="match status" value="2"/>
</dbReference>
<dbReference type="InterPro" id="IPR011110">
    <property type="entry name" value="Reg_prop"/>
</dbReference>
<dbReference type="PANTHER" id="PTHR43739">
    <property type="entry name" value="XYLOGLUCANASE (EUROFUNG)"/>
    <property type="match status" value="1"/>
</dbReference>
<proteinExistence type="predicted"/>
<dbReference type="PANTHER" id="PTHR43739:SF5">
    <property type="entry name" value="EXO-ALPHA-SIALIDASE"/>
    <property type="match status" value="1"/>
</dbReference>
<dbReference type="NCBIfam" id="TIGR04183">
    <property type="entry name" value="Por_Secre_tail"/>
    <property type="match status" value="1"/>
</dbReference>
<reference evidence="2" key="1">
    <citation type="journal article" date="2020" name="mSystems">
        <title>Genome- and Community-Level Interaction Insights into Carbon Utilization and Element Cycling Functions of Hydrothermarchaeota in Hydrothermal Sediment.</title>
        <authorList>
            <person name="Zhou Z."/>
            <person name="Liu Y."/>
            <person name="Xu W."/>
            <person name="Pan J."/>
            <person name="Luo Z.H."/>
            <person name="Li M."/>
        </authorList>
    </citation>
    <scope>NUCLEOTIDE SEQUENCE [LARGE SCALE GENOMIC DNA]</scope>
    <source>
        <strain evidence="2">HyVt-577</strain>
    </source>
</reference>
<dbReference type="Pfam" id="PF07494">
    <property type="entry name" value="Reg_prop"/>
    <property type="match status" value="1"/>
</dbReference>